<evidence type="ECO:0008006" key="4">
    <source>
        <dbReference type="Google" id="ProtNLM"/>
    </source>
</evidence>
<dbReference type="AlphaFoldDB" id="A0A928Q3T4"/>
<proteinExistence type="predicted"/>
<dbReference type="RefSeq" id="WP_020074485.1">
    <property type="nucleotide sequence ID" value="NZ_JBKWRC010000001.1"/>
</dbReference>
<keyword evidence="1" id="KW-1133">Transmembrane helix</keyword>
<feature type="transmembrane region" description="Helical" evidence="1">
    <location>
        <begin position="29"/>
        <end position="50"/>
    </location>
</feature>
<feature type="transmembrane region" description="Helical" evidence="1">
    <location>
        <begin position="131"/>
        <end position="149"/>
    </location>
</feature>
<dbReference type="Proteomes" id="UP000754750">
    <property type="component" value="Unassembled WGS sequence"/>
</dbReference>
<organism evidence="2 3">
    <name type="scientific">Faecalispora sporosphaeroides</name>
    <dbReference type="NCBI Taxonomy" id="1549"/>
    <lineage>
        <taxon>Bacteria</taxon>
        <taxon>Bacillati</taxon>
        <taxon>Bacillota</taxon>
        <taxon>Clostridia</taxon>
        <taxon>Eubacteriales</taxon>
        <taxon>Oscillospiraceae</taxon>
        <taxon>Faecalispora</taxon>
    </lineage>
</organism>
<evidence type="ECO:0000256" key="1">
    <source>
        <dbReference type="SAM" id="Phobius"/>
    </source>
</evidence>
<dbReference type="InterPro" id="IPR010540">
    <property type="entry name" value="CmpB_TMEM229"/>
</dbReference>
<sequence length="244" mass="27932">MMITRLQRRGSILEGNPYSFAHGLNRYKLFWIFLSGSIIGFVVETLWCYVRLGYFESRQGLLYGPFTPVYGLGAVLFTAALYRFRHRNSLIIFFASMVLGGALEYVCSYLQEKLFGTVSWEYSNSALNLHGRTNLTYSVFWGILGLIFIKHSLPSLTRWIERLPSRPGIILTRVLLVLMAANIALSGMAVKRQSLRQEGVPASGPVSQWLDRNYTDEYLKRVYPNMQHAQSLRKNQSESQQGIR</sequence>
<evidence type="ECO:0000313" key="2">
    <source>
        <dbReference type="EMBL" id="MBE6832067.1"/>
    </source>
</evidence>
<reference evidence="2" key="1">
    <citation type="submission" date="2019-04" db="EMBL/GenBank/DDBJ databases">
        <title>Evolution of Biomass-Degrading Anaerobic Consortia Revealed by Metagenomics.</title>
        <authorList>
            <person name="Peng X."/>
        </authorList>
    </citation>
    <scope>NUCLEOTIDE SEQUENCE</scope>
    <source>
        <strain evidence="2">SIG551</strain>
    </source>
</reference>
<name>A0A928Q3T4_9FIRM</name>
<accession>A0A928Q3T4</accession>
<dbReference type="Pfam" id="PF06541">
    <property type="entry name" value="ABC_trans_CmpB"/>
    <property type="match status" value="1"/>
</dbReference>
<feature type="transmembrane region" description="Helical" evidence="1">
    <location>
        <begin position="62"/>
        <end position="82"/>
    </location>
</feature>
<keyword evidence="1" id="KW-0812">Transmembrane</keyword>
<gene>
    <name evidence="2" type="ORF">E7512_00530</name>
</gene>
<protein>
    <recommendedName>
        <fullName evidence="4">ABC transporter permease</fullName>
    </recommendedName>
</protein>
<feature type="transmembrane region" description="Helical" evidence="1">
    <location>
        <begin position="170"/>
        <end position="190"/>
    </location>
</feature>
<dbReference type="EMBL" id="SVNY01000001">
    <property type="protein sequence ID" value="MBE6832067.1"/>
    <property type="molecule type" value="Genomic_DNA"/>
</dbReference>
<comment type="caution">
    <text evidence="2">The sequence shown here is derived from an EMBL/GenBank/DDBJ whole genome shotgun (WGS) entry which is preliminary data.</text>
</comment>
<keyword evidence="1" id="KW-0472">Membrane</keyword>
<feature type="transmembrane region" description="Helical" evidence="1">
    <location>
        <begin position="89"/>
        <end position="111"/>
    </location>
</feature>
<evidence type="ECO:0000313" key="3">
    <source>
        <dbReference type="Proteomes" id="UP000754750"/>
    </source>
</evidence>